<feature type="transmembrane region" description="Helical" evidence="9">
    <location>
        <begin position="6"/>
        <end position="21"/>
    </location>
</feature>
<proteinExistence type="inferred from homology"/>
<dbReference type="EMBL" id="RYZZ01000022">
    <property type="protein sequence ID" value="RUQ27620.1"/>
    <property type="molecule type" value="Genomic_DNA"/>
</dbReference>
<comment type="subcellular location">
    <subcellularLocation>
        <location evidence="8">Cell membrane</location>
        <topology evidence="8">Single-pass membrane protein</topology>
    </subcellularLocation>
    <text evidence="8">Colocalized with FtsZ to the nascent septal site.</text>
</comment>
<evidence type="ECO:0000313" key="11">
    <source>
        <dbReference type="Proteomes" id="UP000267430"/>
    </source>
</evidence>
<comment type="function">
    <text evidence="8">Negative regulator of FtsZ ring formation; modulates the frequency and position of FtsZ ring formation. Inhibits FtsZ ring formation at polar sites. Interacts either with FtsZ or with one of its binding partners to promote depolymerization.</text>
</comment>
<keyword evidence="2 8" id="KW-0812">Transmembrane</keyword>
<comment type="caution">
    <text evidence="10">The sequence shown here is derived from an EMBL/GenBank/DDBJ whole genome shotgun (WGS) entry which is preliminary data.</text>
</comment>
<protein>
    <recommendedName>
        <fullName evidence="8">Septation ring formation regulator EzrA</fullName>
    </recommendedName>
</protein>
<keyword evidence="3 8" id="KW-1133">Transmembrane helix</keyword>
<dbReference type="NCBIfam" id="NF003413">
    <property type="entry name" value="PRK04778.1-7"/>
    <property type="match status" value="1"/>
</dbReference>
<evidence type="ECO:0000313" key="10">
    <source>
        <dbReference type="EMBL" id="RUQ27620.1"/>
    </source>
</evidence>
<evidence type="ECO:0000256" key="7">
    <source>
        <dbReference type="ARBA" id="ARBA00023306"/>
    </source>
</evidence>
<sequence>MEYILGIFVIILAFIIWGYFFKKKHFKEIDRLEAWKIEIMNRPVLEELSKVKQLNMTGETEEMFEKWRNEWDAIITVHMPDVEELLFDAEEYVDKYRFAKSKEVQDKIISKLNEIEETIQKILSELNELVGSEEKNRVEIEELKETYRSAKKSLLAHRHSYGKAAGRLEMLLDEILEILQQYENATENGNYLNARELVLSIKAMLTGIEAKMEWIPKLLVESQSSLPSQIEELKEGYQEMVSQGYSLDHIQFERETARIESELGLFAEHLEKAEIAEVELGLKEIVESVNVLYELLEKEVYSKQYIQKNDELLAEDITGLEYENDKLKAETAVVQHSYHLTESELEAQRKLEKQISQISKRYNLLRGRMEENIDAHSALSEEMQGMEVQIKALKDEQKLFSGKLQALRKDEMEVRDTLKDLKKKMSDTSRMIAKSNIPGVPEEYRSHIFEARESLDDVQNKLEEKPLDMASVQIYLEKAVSTVNGLRDRTRELVEQMFLAEKLIQFGNRYRSQYPVVAAGLKDAEEKFRSYEYEGALEAAASVIEKVDPGSLKKLEANLEEVLL</sequence>
<comment type="similarity">
    <text evidence="8">Belongs to the EzrA family.</text>
</comment>
<evidence type="ECO:0000256" key="2">
    <source>
        <dbReference type="ARBA" id="ARBA00022692"/>
    </source>
</evidence>
<accession>A0A433HH28</accession>
<dbReference type="Proteomes" id="UP000267430">
    <property type="component" value="Unassembled WGS sequence"/>
</dbReference>
<dbReference type="Pfam" id="PF06160">
    <property type="entry name" value="EzrA"/>
    <property type="match status" value="1"/>
</dbReference>
<keyword evidence="1 8" id="KW-0132">Cell division</keyword>
<organism evidence="10 11">
    <name type="scientific">Peribacillus cavernae</name>
    <dbReference type="NCBI Taxonomy" id="1674310"/>
    <lineage>
        <taxon>Bacteria</taxon>
        <taxon>Bacillati</taxon>
        <taxon>Bacillota</taxon>
        <taxon>Bacilli</taxon>
        <taxon>Bacillales</taxon>
        <taxon>Bacillaceae</taxon>
        <taxon>Peribacillus</taxon>
    </lineage>
</organism>
<dbReference type="HAMAP" id="MF_00728">
    <property type="entry name" value="EzrA"/>
    <property type="match status" value="1"/>
</dbReference>
<feature type="coiled-coil region" evidence="8">
    <location>
        <begin position="376"/>
        <end position="424"/>
    </location>
</feature>
<dbReference type="OrthoDB" id="1654473at2"/>
<dbReference type="GO" id="GO:0005886">
    <property type="term" value="C:plasma membrane"/>
    <property type="evidence" value="ECO:0007669"/>
    <property type="project" value="UniProtKB-SubCell"/>
</dbReference>
<evidence type="ECO:0000256" key="6">
    <source>
        <dbReference type="ARBA" id="ARBA00023210"/>
    </source>
</evidence>
<keyword evidence="4 8" id="KW-0175">Coiled coil</keyword>
<evidence type="ECO:0000256" key="3">
    <source>
        <dbReference type="ARBA" id="ARBA00022989"/>
    </source>
</evidence>
<reference evidence="10 11" key="1">
    <citation type="submission" date="2018-12" db="EMBL/GenBank/DDBJ databases">
        <title>Bacillus chawlae sp. nov., Bacillus glennii sp. nov., and Bacillus saganii sp. nov. Isolated from the Vehicle Assembly Building at Kennedy Space Center where the Viking Spacecraft were Assembled.</title>
        <authorList>
            <person name="Seuylemezian A."/>
            <person name="Vaishampayan P."/>
        </authorList>
    </citation>
    <scope>NUCLEOTIDE SEQUENCE [LARGE SCALE GENOMIC DNA]</scope>
    <source>
        <strain evidence="10 11">L5</strain>
    </source>
</reference>
<keyword evidence="8" id="KW-1003">Cell membrane</keyword>
<dbReference type="RefSeq" id="WP_126865736.1">
    <property type="nucleotide sequence ID" value="NZ_JAUSTX010000028.1"/>
</dbReference>
<evidence type="ECO:0000256" key="5">
    <source>
        <dbReference type="ARBA" id="ARBA00023136"/>
    </source>
</evidence>
<dbReference type="GO" id="GO:0000921">
    <property type="term" value="P:septin ring assembly"/>
    <property type="evidence" value="ECO:0007669"/>
    <property type="project" value="InterPro"/>
</dbReference>
<evidence type="ECO:0000256" key="9">
    <source>
        <dbReference type="SAM" id="Phobius"/>
    </source>
</evidence>
<dbReference type="InterPro" id="IPR010379">
    <property type="entry name" value="EzrA"/>
</dbReference>
<name>A0A433HH28_9BACI</name>
<gene>
    <name evidence="8 10" type="primary">ezrA</name>
    <name evidence="10" type="ORF">ELQ35_15300</name>
</gene>
<evidence type="ECO:0000256" key="1">
    <source>
        <dbReference type="ARBA" id="ARBA00022618"/>
    </source>
</evidence>
<feature type="topological domain" description="Cytoplasmic" evidence="8">
    <location>
        <begin position="22"/>
        <end position="564"/>
    </location>
</feature>
<keyword evidence="11" id="KW-1185">Reference proteome</keyword>
<keyword evidence="5 8" id="KW-0472">Membrane</keyword>
<evidence type="ECO:0000256" key="4">
    <source>
        <dbReference type="ARBA" id="ARBA00023054"/>
    </source>
</evidence>
<dbReference type="GO" id="GO:0005940">
    <property type="term" value="C:septin ring"/>
    <property type="evidence" value="ECO:0007669"/>
    <property type="project" value="InterPro"/>
</dbReference>
<dbReference type="AlphaFoldDB" id="A0A433HH28"/>
<keyword evidence="7 8" id="KW-0131">Cell cycle</keyword>
<feature type="topological domain" description="Extracellular" evidence="8">
    <location>
        <begin position="1"/>
        <end position="2"/>
    </location>
</feature>
<keyword evidence="6 8" id="KW-0717">Septation</keyword>
<evidence type="ECO:0000256" key="8">
    <source>
        <dbReference type="HAMAP-Rule" id="MF_00728"/>
    </source>
</evidence>
<dbReference type="GO" id="GO:0000917">
    <property type="term" value="P:division septum assembly"/>
    <property type="evidence" value="ECO:0007669"/>
    <property type="project" value="UniProtKB-KW"/>
</dbReference>